<dbReference type="KEGG" id="cmar:IMCC12053_2000"/>
<gene>
    <name evidence="1" type="ORF">IMCC12053_2000</name>
</gene>
<dbReference type="EMBL" id="CP012023">
    <property type="protein sequence ID" value="ALI55947.1"/>
    <property type="molecule type" value="Genomic_DNA"/>
</dbReference>
<name>A0A0P0AC69_9RHOB</name>
<organism evidence="1 2">
    <name type="scientific">Celeribacter marinus</name>
    <dbReference type="NCBI Taxonomy" id="1397108"/>
    <lineage>
        <taxon>Bacteria</taxon>
        <taxon>Pseudomonadati</taxon>
        <taxon>Pseudomonadota</taxon>
        <taxon>Alphaproteobacteria</taxon>
        <taxon>Rhodobacterales</taxon>
        <taxon>Roseobacteraceae</taxon>
        <taxon>Celeribacter</taxon>
    </lineage>
</organism>
<evidence type="ECO:0000313" key="2">
    <source>
        <dbReference type="Proteomes" id="UP000064920"/>
    </source>
</evidence>
<dbReference type="STRING" id="1397108.IMCC12053_2000"/>
<dbReference type="Proteomes" id="UP000064920">
    <property type="component" value="Chromosome"/>
</dbReference>
<sequence>MALPLTGPLSLSQVNTELGRSAGATISLGDAGVRGLAGVAGGAIGLGTLRGKSNAFAWTITSNIQELDVHAAALARGWNGSAAVTVTIGSGVYIWSDDVAVAALRTGGAYPGGLTLINRGFIMGKGGAGASNATTHAFNIFSTRTNGVAGGPAIALSTPITIDNAQGYIGGGGGGGSSGLACGGGGAGGGLGGGLSYVSNLVPAVVTAPAPPSPGQPGSQNLTQDPNHLAFNVHYAQHTGAGGAGGNVAASKGFSI</sequence>
<keyword evidence="2" id="KW-1185">Reference proteome</keyword>
<dbReference type="PATRIC" id="fig|1397108.4.peg.2043"/>
<accession>A0A0P0AC69</accession>
<protein>
    <submittedName>
        <fullName evidence="1">Glycine-rich cell wall structural protein 1</fullName>
    </submittedName>
</protein>
<dbReference type="RefSeq" id="WP_062218560.1">
    <property type="nucleotide sequence ID" value="NZ_CP012023.1"/>
</dbReference>
<evidence type="ECO:0000313" key="1">
    <source>
        <dbReference type="EMBL" id="ALI55947.1"/>
    </source>
</evidence>
<proteinExistence type="predicted"/>
<dbReference type="AlphaFoldDB" id="A0A0P0AC69"/>
<reference evidence="1 2" key="1">
    <citation type="submission" date="2015-05" db="EMBL/GenBank/DDBJ databases">
        <authorList>
            <person name="Wang D.B."/>
            <person name="Wang M."/>
        </authorList>
    </citation>
    <scope>NUCLEOTIDE SEQUENCE [LARGE SCALE GENOMIC DNA]</scope>
    <source>
        <strain evidence="1 2">IMCC 12053</strain>
    </source>
</reference>